<dbReference type="PANTHER" id="PTHR18964:SF149">
    <property type="entry name" value="BIFUNCTIONAL UDP-N-ACETYLGLUCOSAMINE 2-EPIMERASE_N-ACETYLMANNOSAMINE KINASE"/>
    <property type="match status" value="1"/>
</dbReference>
<dbReference type="Gene3D" id="3.30.420.40">
    <property type="match status" value="2"/>
</dbReference>
<evidence type="ECO:0000256" key="1">
    <source>
        <dbReference type="ARBA" id="ARBA00006479"/>
    </source>
</evidence>
<protein>
    <recommendedName>
        <fullName evidence="4">ROK family transcriptional regulator</fullName>
    </recommendedName>
</protein>
<dbReference type="Gene3D" id="1.10.10.10">
    <property type="entry name" value="Winged helix-like DNA-binding domain superfamily/Winged helix DNA-binding domain"/>
    <property type="match status" value="1"/>
</dbReference>
<dbReference type="InterPro" id="IPR036390">
    <property type="entry name" value="WH_DNA-bd_sf"/>
</dbReference>
<reference evidence="2 3" key="1">
    <citation type="journal article" date="2016" name="Int. J. Syst. Evol. Microbiol.">
        <title>Dermabacter jinjuensis sp. nov., a novel species of the genus Dermabacter isolated from a clinical specimen.</title>
        <authorList>
            <person name="Park Y.K."/>
            <person name="Lee K.M."/>
            <person name="Lee W.K."/>
            <person name="Cho M.J."/>
            <person name="Lee H.S."/>
            <person name="Cho Y.G."/>
            <person name="Lee Y.C."/>
            <person name="Lee W.K."/>
            <person name="Seong W.K."/>
            <person name="Hwang K.J."/>
        </authorList>
    </citation>
    <scope>NUCLEOTIDE SEQUENCE [LARGE SCALE GENOMIC DNA]</scope>
    <source>
        <strain evidence="2 3">32T</strain>
    </source>
</reference>
<dbReference type="PANTHER" id="PTHR18964">
    <property type="entry name" value="ROK (REPRESSOR, ORF, KINASE) FAMILY"/>
    <property type="match status" value="1"/>
</dbReference>
<proteinExistence type="inferred from homology"/>
<evidence type="ECO:0008006" key="4">
    <source>
        <dbReference type="Google" id="ProtNLM"/>
    </source>
</evidence>
<sequence length="382" mass="40262">MNTPSVPERLTLDTLPPSARRVYLELLRYGPLPRTQLAERLGLSAASLTRVTAPLVDAKLMLQGAPVPSEVGRPAIPLSVNLTSFALIGLSITHESLVAIATDARATVLDSRTSRLTDLRPTAVLREAGNLIGELRDALAAKNPALPIAGVGVNIGAQIDGGRVVREAPFLGWENVRAADRLEELTGLPVLIVHDLTSLAEAENWFGAGLEASRFIVVTVGIGTGFALVMDGRVITDENTGFGTITDAIRGADWPDLSGASPLSAEESAQAARKVGRLVGTAAAFTMPQAVVISGEGARFLAGNEEELDAGIAEIRHVSASASTFSFASMISPSGRAVQQPPQSSGSSAWARWPLGRLEAWLRRALSAQRAPMRPRAPSPRN</sequence>
<gene>
    <name evidence="2" type="ORF">COP05_10785</name>
</gene>
<keyword evidence="3" id="KW-1185">Reference proteome</keyword>
<dbReference type="InterPro" id="IPR043129">
    <property type="entry name" value="ATPase_NBD"/>
</dbReference>
<dbReference type="SUPFAM" id="SSF46785">
    <property type="entry name" value="Winged helix' DNA-binding domain"/>
    <property type="match status" value="1"/>
</dbReference>
<organism evidence="2 3">
    <name type="scientific">Dermabacter jinjuensis</name>
    <dbReference type="NCBI Taxonomy" id="1667168"/>
    <lineage>
        <taxon>Bacteria</taxon>
        <taxon>Bacillati</taxon>
        <taxon>Actinomycetota</taxon>
        <taxon>Actinomycetes</taxon>
        <taxon>Micrococcales</taxon>
        <taxon>Dermabacteraceae</taxon>
        <taxon>Dermabacter</taxon>
    </lineage>
</organism>
<dbReference type="RefSeq" id="WP_096883499.1">
    <property type="nucleotide sequence ID" value="NZ_CP023482.1"/>
</dbReference>
<comment type="similarity">
    <text evidence="1">Belongs to the ROK (NagC/XylR) family.</text>
</comment>
<dbReference type="SUPFAM" id="SSF53067">
    <property type="entry name" value="Actin-like ATPase domain"/>
    <property type="match status" value="1"/>
</dbReference>
<dbReference type="Proteomes" id="UP000815698">
    <property type="component" value="Chromosome"/>
</dbReference>
<dbReference type="InterPro" id="IPR000600">
    <property type="entry name" value="ROK"/>
</dbReference>
<evidence type="ECO:0000313" key="2">
    <source>
        <dbReference type="EMBL" id="ATH97492.1"/>
    </source>
</evidence>
<accession>A0ABN5DQ30</accession>
<dbReference type="EMBL" id="CP023482">
    <property type="protein sequence ID" value="ATH97492.1"/>
    <property type="molecule type" value="Genomic_DNA"/>
</dbReference>
<evidence type="ECO:0000313" key="3">
    <source>
        <dbReference type="Proteomes" id="UP000815698"/>
    </source>
</evidence>
<name>A0ABN5DQ30_9MICO</name>
<dbReference type="InterPro" id="IPR036388">
    <property type="entry name" value="WH-like_DNA-bd_sf"/>
</dbReference>
<dbReference type="Pfam" id="PF00480">
    <property type="entry name" value="ROK"/>
    <property type="match status" value="1"/>
</dbReference>